<evidence type="ECO:0000256" key="3">
    <source>
        <dbReference type="ARBA" id="ARBA00022741"/>
    </source>
</evidence>
<dbReference type="InterPro" id="IPR020058">
    <property type="entry name" value="Glu/Gln-tRNA-synth_Ib_cat-dom"/>
</dbReference>
<keyword evidence="3" id="KW-0547">Nucleotide-binding</keyword>
<dbReference type="SUPFAM" id="SSF52374">
    <property type="entry name" value="Nucleotidylyl transferase"/>
    <property type="match status" value="1"/>
</dbReference>
<dbReference type="Gene3D" id="3.40.50.620">
    <property type="entry name" value="HUPs"/>
    <property type="match status" value="2"/>
</dbReference>
<dbReference type="GO" id="GO:0005829">
    <property type="term" value="C:cytosol"/>
    <property type="evidence" value="ECO:0007669"/>
    <property type="project" value="TreeGrafter"/>
</dbReference>
<dbReference type="EC" id="6.1.1.17" evidence="9"/>
<dbReference type="Pfam" id="PF00749">
    <property type="entry name" value="tRNA-synt_1c"/>
    <property type="match status" value="2"/>
</dbReference>
<evidence type="ECO:0000256" key="1">
    <source>
        <dbReference type="ARBA" id="ARBA00007894"/>
    </source>
</evidence>
<dbReference type="InterPro" id="IPR045462">
    <property type="entry name" value="aa-tRNA-synth_I_cd-bd"/>
</dbReference>
<dbReference type="PANTHER" id="PTHR43311">
    <property type="entry name" value="GLUTAMATE--TRNA LIGASE"/>
    <property type="match status" value="1"/>
</dbReference>
<feature type="domain" description="Aminoacyl-tRNA synthetase class I anticodon-binding" evidence="8">
    <location>
        <begin position="214"/>
        <end position="355"/>
    </location>
</feature>
<evidence type="ECO:0000256" key="6">
    <source>
        <dbReference type="ARBA" id="ARBA00023146"/>
    </source>
</evidence>
<keyword evidence="6 9" id="KW-0030">Aminoacyl-tRNA synthetase</keyword>
<sequence>TWDELYYQSDRFDLYKKYAQNLLDEGKAYKDGDAVILTMPKEQIKLYDLIRGEITFDSDTLKDQVLIKSDGSPTYSFACVLDDALMEISHVIRGEDHISNTPKQIVIYQALGMKPPKYAHLPLIMGEDGGRMSKRTGAVAVTDYREQGFLSQAIVNYLMLLGWAPGNNQEIISLEAAVKKFSIKKINKAGAIFSMDKLKWVNGQYIKSLSSSELMSLIEPVLQKQINFCADFNSKVLENVVNLYKERLSTLNDFLDWTGFIFLEELKFDPGVKKEHLKEEQSEAFGVLAEKFSSVEEFNAKNIEEAFRKVVEKMEIKVSDLVHPIRVALTGKAVGPNLFEAIAVLGKEKTLKRLGETFSDS</sequence>
<keyword evidence="5" id="KW-0648">Protein biosynthesis</keyword>
<organism evidence="9">
    <name type="scientific">hydrothermal vent metagenome</name>
    <dbReference type="NCBI Taxonomy" id="652676"/>
    <lineage>
        <taxon>unclassified sequences</taxon>
        <taxon>metagenomes</taxon>
        <taxon>ecological metagenomes</taxon>
    </lineage>
</organism>
<dbReference type="SUPFAM" id="SSF48163">
    <property type="entry name" value="An anticodon-binding domain of class I aminoacyl-tRNA synthetases"/>
    <property type="match status" value="1"/>
</dbReference>
<evidence type="ECO:0000313" key="9">
    <source>
        <dbReference type="EMBL" id="VAW19649.1"/>
    </source>
</evidence>
<dbReference type="GO" id="GO:0005524">
    <property type="term" value="F:ATP binding"/>
    <property type="evidence" value="ECO:0007669"/>
    <property type="project" value="UniProtKB-KW"/>
</dbReference>
<dbReference type="PANTHER" id="PTHR43311:SF2">
    <property type="entry name" value="GLUTAMATE--TRNA LIGASE, MITOCHONDRIAL-RELATED"/>
    <property type="match status" value="1"/>
</dbReference>
<feature type="domain" description="Glutamyl/glutaminyl-tRNA synthetase class Ib catalytic" evidence="7">
    <location>
        <begin position="2"/>
        <end position="31"/>
    </location>
</feature>
<dbReference type="InterPro" id="IPR049940">
    <property type="entry name" value="GluQ/Sye"/>
</dbReference>
<dbReference type="InterPro" id="IPR008925">
    <property type="entry name" value="aa_tRNA-synth_I_cd-bd_sf"/>
</dbReference>
<dbReference type="InterPro" id="IPR014729">
    <property type="entry name" value="Rossmann-like_a/b/a_fold"/>
</dbReference>
<dbReference type="EC" id="6.1.1.24" evidence="9"/>
<evidence type="ECO:0000256" key="5">
    <source>
        <dbReference type="ARBA" id="ARBA00022917"/>
    </source>
</evidence>
<proteinExistence type="inferred from homology"/>
<dbReference type="Gene3D" id="1.10.10.350">
    <property type="match status" value="1"/>
</dbReference>
<evidence type="ECO:0000259" key="8">
    <source>
        <dbReference type="Pfam" id="PF19269"/>
    </source>
</evidence>
<keyword evidence="2 9" id="KW-0436">Ligase</keyword>
<dbReference type="Pfam" id="PF19269">
    <property type="entry name" value="Anticodon_2"/>
    <property type="match status" value="1"/>
</dbReference>
<dbReference type="InterPro" id="IPR020751">
    <property type="entry name" value="aa-tRNA-synth_I_codon-bd_sub2"/>
</dbReference>
<dbReference type="GO" id="GO:0006424">
    <property type="term" value="P:glutamyl-tRNA aminoacylation"/>
    <property type="evidence" value="ECO:0007669"/>
    <property type="project" value="InterPro"/>
</dbReference>
<accession>A0A3B0U5C7</accession>
<comment type="similarity">
    <text evidence="1">Belongs to the class-I aminoacyl-tRNA synthetase family. Glutamate--tRNA ligase type 1 subfamily.</text>
</comment>
<protein>
    <submittedName>
        <fullName evidence="9">Glutamyl-tRNA synthetase @ Glutamyl-tRNA(Gln) synthetase</fullName>
        <ecNumber evidence="9">6.1.1.17</ecNumber>
        <ecNumber evidence="9">6.1.1.24</ecNumber>
    </submittedName>
</protein>
<reference evidence="9" key="1">
    <citation type="submission" date="2018-06" db="EMBL/GenBank/DDBJ databases">
        <authorList>
            <person name="Zhirakovskaya E."/>
        </authorList>
    </citation>
    <scope>NUCLEOTIDE SEQUENCE</scope>
</reference>
<dbReference type="GO" id="GO:0004818">
    <property type="term" value="F:glutamate-tRNA ligase activity"/>
    <property type="evidence" value="ECO:0007669"/>
    <property type="project" value="UniProtKB-EC"/>
</dbReference>
<evidence type="ECO:0000259" key="7">
    <source>
        <dbReference type="Pfam" id="PF00749"/>
    </source>
</evidence>
<evidence type="ECO:0000256" key="4">
    <source>
        <dbReference type="ARBA" id="ARBA00022840"/>
    </source>
</evidence>
<dbReference type="GO" id="GO:0050561">
    <property type="term" value="F:glutamate-tRNA(Gln) ligase activity"/>
    <property type="evidence" value="ECO:0007669"/>
    <property type="project" value="UniProtKB-EC"/>
</dbReference>
<feature type="domain" description="Glutamyl/glutaminyl-tRNA synthetase class Ib catalytic" evidence="7">
    <location>
        <begin position="40"/>
        <end position="200"/>
    </location>
</feature>
<feature type="non-terminal residue" evidence="9">
    <location>
        <position position="1"/>
    </location>
</feature>
<dbReference type="NCBIfam" id="TIGR00464">
    <property type="entry name" value="gltX_bact"/>
    <property type="match status" value="1"/>
</dbReference>
<dbReference type="InterPro" id="IPR004527">
    <property type="entry name" value="Glu-tRNA-ligase_bac/mito"/>
</dbReference>
<dbReference type="AlphaFoldDB" id="A0A3B0U5C7"/>
<name>A0A3B0U5C7_9ZZZZ</name>
<evidence type="ECO:0000256" key="2">
    <source>
        <dbReference type="ARBA" id="ARBA00022598"/>
    </source>
</evidence>
<gene>
    <name evidence="9" type="ORF">MNBD_BACTEROID05-1036</name>
</gene>
<keyword evidence="4" id="KW-0067">ATP-binding</keyword>
<dbReference type="EMBL" id="UOEN01000489">
    <property type="protein sequence ID" value="VAW19649.1"/>
    <property type="molecule type" value="Genomic_DNA"/>
</dbReference>
<dbReference type="GO" id="GO:0000049">
    <property type="term" value="F:tRNA binding"/>
    <property type="evidence" value="ECO:0007669"/>
    <property type="project" value="InterPro"/>
</dbReference>